<keyword evidence="1" id="KW-0472">Membrane</keyword>
<dbReference type="RefSeq" id="WP_153086624.1">
    <property type="nucleotide sequence ID" value="NZ_VZAM01000049.1"/>
</dbReference>
<accession>A0AAW9T936</accession>
<feature type="transmembrane region" description="Helical" evidence="1">
    <location>
        <begin position="52"/>
        <end position="74"/>
    </location>
</feature>
<feature type="transmembrane region" description="Helical" evidence="1">
    <location>
        <begin position="12"/>
        <end position="31"/>
    </location>
</feature>
<evidence type="ECO:0000256" key="1">
    <source>
        <dbReference type="SAM" id="Phobius"/>
    </source>
</evidence>
<dbReference type="AlphaFoldDB" id="A0AAW9T936"/>
<evidence type="ECO:0000313" key="3">
    <source>
        <dbReference type="Proteomes" id="UP000420707"/>
    </source>
</evidence>
<keyword evidence="1" id="KW-0812">Transmembrane</keyword>
<reference evidence="3" key="1">
    <citation type="submission" date="2019-09" db="EMBL/GenBank/DDBJ databases">
        <title>Distinct polysaccharide growth profiles of human intestinal Prevotella copri isolates.</title>
        <authorList>
            <person name="Fehlner-Peach H."/>
            <person name="Magnabosco C."/>
            <person name="Raghavan V."/>
            <person name="Scher J.U."/>
            <person name="Tett A."/>
            <person name="Cox L.M."/>
            <person name="Gottsegen C."/>
            <person name="Watters A."/>
            <person name="Wiltshire- Gordon J.D."/>
            <person name="Segata N."/>
            <person name="Bonneau R."/>
            <person name="Littman D.R."/>
        </authorList>
    </citation>
    <scope>NUCLEOTIDE SEQUENCE [LARGE SCALE GENOMIC DNA]</scope>
    <source>
        <strain evidence="3">iAP146</strain>
    </source>
</reference>
<evidence type="ECO:0000313" key="2">
    <source>
        <dbReference type="EMBL" id="MQN32595.1"/>
    </source>
</evidence>
<dbReference type="EMBL" id="VZCR01000076">
    <property type="protein sequence ID" value="MQN32595.1"/>
    <property type="molecule type" value="Genomic_DNA"/>
</dbReference>
<proteinExistence type="predicted"/>
<name>A0AAW9T936_9BACT</name>
<feature type="transmembrane region" description="Helical" evidence="1">
    <location>
        <begin position="80"/>
        <end position="102"/>
    </location>
</feature>
<keyword evidence="1" id="KW-1133">Transmembrane helix</keyword>
<sequence>MFDFTNYTYSGMLSIVAAVFGIAYPQINASIERIDDKYGSSLLTKRLKNEKAFATFNVLLVVNLIIAVVNPFLLDQSKCCYIYIAIQTIATIFLIGCFFHLFEIIRMYNDAETLHENIWNDYKKAVGKSAENASIHFMEWVDLINYILCSSNRKAARNVYDKWVEYISEFHKGHIGTKVRYDNYAYDGLTKINENLCKLNYEPMSINNGNAFLTALLYPDGFISEDTYTILWSNLRLQIFYGKDEWVMDYWEQASQKYDLYMDNVSTYTRNPLTNTRFTEEEVKQHNEERKRFLEFHVMFCAMLLQQGKYSLLKRILSFTQSQPQVYPLVPSTLTECLEMLSYLNGIYKNYPFLLDRRYPMPQLNGITGGRILGAANTYIALLTYRLYALPYYPFGVGYVFSLPAAPQNSMDIHKEKDNIDALKFCIRKIESKKEYLRCIDIVHITEAISNINRIYHEKVKCLDCYIEDYINRLDEKDKDLRVNQEYDKDIVENLKKDIYNEISSELDKYQLFYNNQKTDNTKVYRINASVCQLYPNQAFVDKPSVSYVDIDTNISDKVKYKFSHFFATTFLQHATPQLNIASQDLFEAFDKLKLNNDYIIISFGVYWDYHVGRNDDFVKKNDRIYSYDNINIYNYKCGSKYLSDYIFILEKKYLPYLEFVEPSNGWTEKYHLNKFGNNLNIWLGLLKIADHKSLLAEKEFENIDGDPNELSLFSCVVLANIHWIPSAKVLCIKYMHFGRDNGNNEKVENIKSFKSYFTVR</sequence>
<organism evidence="2 3">
    <name type="scientific">Segatella copri</name>
    <dbReference type="NCBI Taxonomy" id="165179"/>
    <lineage>
        <taxon>Bacteria</taxon>
        <taxon>Pseudomonadati</taxon>
        <taxon>Bacteroidota</taxon>
        <taxon>Bacteroidia</taxon>
        <taxon>Bacteroidales</taxon>
        <taxon>Prevotellaceae</taxon>
        <taxon>Segatella</taxon>
    </lineage>
</organism>
<gene>
    <name evidence="2" type="ORF">F7D90_11695</name>
</gene>
<dbReference type="Proteomes" id="UP000420707">
    <property type="component" value="Unassembled WGS sequence"/>
</dbReference>
<protein>
    <submittedName>
        <fullName evidence="2">Uncharacterized protein</fullName>
    </submittedName>
</protein>
<comment type="caution">
    <text evidence="2">The sequence shown here is derived from an EMBL/GenBank/DDBJ whole genome shotgun (WGS) entry which is preliminary data.</text>
</comment>